<comment type="caution">
    <text evidence="2">The sequence shown here is derived from an EMBL/GenBank/DDBJ whole genome shotgun (WGS) entry which is preliminary data.</text>
</comment>
<gene>
    <name evidence="2" type="ORF">VT52_032075</name>
</gene>
<organism evidence="2 3">
    <name type="scientific">Streptomyces malaysiense</name>
    <dbReference type="NCBI Taxonomy" id="1428626"/>
    <lineage>
        <taxon>Bacteria</taxon>
        <taxon>Bacillati</taxon>
        <taxon>Actinomycetota</taxon>
        <taxon>Actinomycetes</taxon>
        <taxon>Kitasatosporales</taxon>
        <taxon>Streptomycetaceae</taxon>
        <taxon>Streptomyces</taxon>
    </lineage>
</organism>
<evidence type="ECO:0000256" key="1">
    <source>
        <dbReference type="SAM" id="MobiDB-lite"/>
    </source>
</evidence>
<proteinExistence type="predicted"/>
<dbReference type="EMBL" id="LBDA02000099">
    <property type="protein sequence ID" value="OIK23531.1"/>
    <property type="molecule type" value="Genomic_DNA"/>
</dbReference>
<accession>A0A1J4PRL0</accession>
<evidence type="ECO:0000313" key="2">
    <source>
        <dbReference type="EMBL" id="OIK23531.1"/>
    </source>
</evidence>
<feature type="region of interest" description="Disordered" evidence="1">
    <location>
        <begin position="122"/>
        <end position="162"/>
    </location>
</feature>
<sequence length="162" mass="16618">MFGVAREAVADVATELSSFTTFQKRVDALIHDLKGSQAGPGKIGQEQLARHQFGGGAGAWAEAAGLFSTYATVISELETLSKLLSDSMEGMGIAVMASHRGYQNVDLDVRDRMAAISAEATKSYGSGYDPEVPSKAHGSGNGTQTGQPSKPAPAGGDAGGSI</sequence>
<protein>
    <submittedName>
        <fullName evidence="2">Uncharacterized protein</fullName>
    </submittedName>
</protein>
<dbReference type="Proteomes" id="UP000034838">
    <property type="component" value="Unassembled WGS sequence"/>
</dbReference>
<dbReference type="AlphaFoldDB" id="A0A1J4PRL0"/>
<reference evidence="2" key="1">
    <citation type="submission" date="2016-10" db="EMBL/GenBank/DDBJ databases">
        <title>Genome sequence of Streptomyces malaysiense MUSC 136.</title>
        <authorList>
            <person name="Lee L.-H."/>
            <person name="Ser H.-L."/>
        </authorList>
    </citation>
    <scope>NUCLEOTIDE SEQUENCE [LARGE SCALE GENOMIC DNA]</scope>
    <source>
        <strain evidence="2">MUSC 136</strain>
    </source>
</reference>
<dbReference type="OrthoDB" id="3855104at2"/>
<keyword evidence="3" id="KW-1185">Reference proteome</keyword>
<evidence type="ECO:0000313" key="3">
    <source>
        <dbReference type="Proteomes" id="UP000034838"/>
    </source>
</evidence>
<name>A0A1J4PRL0_9ACTN</name>